<keyword evidence="1" id="KW-1133">Transmembrane helix</keyword>
<proteinExistence type="predicted"/>
<dbReference type="RefSeq" id="WP_122185215.1">
    <property type="nucleotide sequence ID" value="NZ_RFFJ01000120.1"/>
</dbReference>
<keyword evidence="1" id="KW-0812">Transmembrane</keyword>
<feature type="transmembrane region" description="Helical" evidence="1">
    <location>
        <begin position="172"/>
        <end position="190"/>
    </location>
</feature>
<comment type="caution">
    <text evidence="2">The sequence shown here is derived from an EMBL/GenBank/DDBJ whole genome shotgun (WGS) entry which is preliminary data.</text>
</comment>
<dbReference type="Proteomes" id="UP000278673">
    <property type="component" value="Unassembled WGS sequence"/>
</dbReference>
<evidence type="ECO:0000313" key="3">
    <source>
        <dbReference type="Proteomes" id="UP000278673"/>
    </source>
</evidence>
<keyword evidence="3" id="KW-1185">Reference proteome</keyword>
<accession>A0A3M2LI84</accession>
<feature type="transmembrane region" description="Helical" evidence="1">
    <location>
        <begin position="45"/>
        <end position="64"/>
    </location>
</feature>
<feature type="transmembrane region" description="Helical" evidence="1">
    <location>
        <begin position="110"/>
        <end position="131"/>
    </location>
</feature>
<protein>
    <submittedName>
        <fullName evidence="2">Uncharacterized protein</fullName>
    </submittedName>
</protein>
<dbReference type="EMBL" id="RFFJ01000120">
    <property type="protein sequence ID" value="RMI37197.1"/>
    <property type="molecule type" value="Genomic_DNA"/>
</dbReference>
<feature type="transmembrane region" description="Helical" evidence="1">
    <location>
        <begin position="140"/>
        <end position="160"/>
    </location>
</feature>
<reference evidence="2 3" key="1">
    <citation type="submission" date="2018-10" db="EMBL/GenBank/DDBJ databases">
        <title>Isolation, diversity and antifungal activity of actinobacteria from wheat.</title>
        <authorList>
            <person name="Han C."/>
        </authorList>
    </citation>
    <scope>NUCLEOTIDE SEQUENCE [LARGE SCALE GENOMIC DNA]</scope>
    <source>
        <strain evidence="2 3">NEAU-YY642</strain>
    </source>
</reference>
<keyword evidence="1" id="KW-0472">Membrane</keyword>
<evidence type="ECO:0000313" key="2">
    <source>
        <dbReference type="EMBL" id="RMI37197.1"/>
    </source>
</evidence>
<evidence type="ECO:0000256" key="1">
    <source>
        <dbReference type="SAM" id="Phobius"/>
    </source>
</evidence>
<feature type="transmembrane region" description="Helical" evidence="1">
    <location>
        <begin position="85"/>
        <end position="104"/>
    </location>
</feature>
<gene>
    <name evidence="2" type="ORF">EBN88_19620</name>
</gene>
<dbReference type="AlphaFoldDB" id="A0A3M2LI84"/>
<sequence length="199" mass="20634">MRWWLRARRALSVLLVALGVFTAAVMVLGDATVELPSLLSGSANPVLFVLMAPIPVVAALELSLGSRLVEAEETATRRVRALDSGLVIGVCATALAVGGAIHLLTGNEHAVASGRNVVFLTGLLLCVRVFVGQPAIAAPVLWVFAVIFVGYSGGGHWAFWTVLPKPSGDAPAALAAMLALTIGLLLHGTVRRTVAPSIT</sequence>
<organism evidence="2 3">
    <name type="scientific">Streptomyces triticirhizae</name>
    <dbReference type="NCBI Taxonomy" id="2483353"/>
    <lineage>
        <taxon>Bacteria</taxon>
        <taxon>Bacillati</taxon>
        <taxon>Actinomycetota</taxon>
        <taxon>Actinomycetes</taxon>
        <taxon>Kitasatosporales</taxon>
        <taxon>Streptomycetaceae</taxon>
        <taxon>Streptomyces</taxon>
    </lineage>
</organism>
<name>A0A3M2LI84_9ACTN</name>